<dbReference type="STRING" id="134849.SAMN05443668_101841"/>
<keyword evidence="3" id="KW-1185">Reference proteome</keyword>
<sequence>MMTSPVGPGWDDDLDADLTPEQRAAERAAARETLRRLHVPFGGVCEWCRQPYPCPDSMPEA</sequence>
<reference evidence="2 3" key="1">
    <citation type="submission" date="2016-11" db="EMBL/GenBank/DDBJ databases">
        <authorList>
            <person name="Jaros S."/>
            <person name="Januszkiewicz K."/>
            <person name="Wedrychowicz H."/>
        </authorList>
    </citation>
    <scope>NUCLEOTIDE SEQUENCE [LARGE SCALE GENOMIC DNA]</scope>
    <source>
        <strain evidence="2 3">DSM 46144</strain>
    </source>
</reference>
<name>A0A1M7JLE2_9ACTN</name>
<dbReference type="EMBL" id="FRCS01000001">
    <property type="protein sequence ID" value="SHM53890.1"/>
    <property type="molecule type" value="Genomic_DNA"/>
</dbReference>
<protein>
    <submittedName>
        <fullName evidence="2">Uncharacterized protein</fullName>
    </submittedName>
</protein>
<evidence type="ECO:0000313" key="2">
    <source>
        <dbReference type="EMBL" id="SHM53890.1"/>
    </source>
</evidence>
<evidence type="ECO:0000313" key="3">
    <source>
        <dbReference type="Proteomes" id="UP000184440"/>
    </source>
</evidence>
<evidence type="ECO:0000256" key="1">
    <source>
        <dbReference type="SAM" id="MobiDB-lite"/>
    </source>
</evidence>
<dbReference type="Proteomes" id="UP000184440">
    <property type="component" value="Unassembled WGS sequence"/>
</dbReference>
<feature type="region of interest" description="Disordered" evidence="1">
    <location>
        <begin position="1"/>
        <end position="26"/>
    </location>
</feature>
<proteinExistence type="predicted"/>
<accession>A0A1M7JLE2</accession>
<dbReference type="AlphaFoldDB" id="A0A1M7JLE2"/>
<gene>
    <name evidence="2" type="ORF">SAMN05443668_101841</name>
</gene>
<organism evidence="2 3">
    <name type="scientific">Cryptosporangium aurantiacum</name>
    <dbReference type="NCBI Taxonomy" id="134849"/>
    <lineage>
        <taxon>Bacteria</taxon>
        <taxon>Bacillati</taxon>
        <taxon>Actinomycetota</taxon>
        <taxon>Actinomycetes</taxon>
        <taxon>Cryptosporangiales</taxon>
        <taxon>Cryptosporangiaceae</taxon>
        <taxon>Cryptosporangium</taxon>
    </lineage>
</organism>